<organism evidence="1 2">
    <name type="scientific">Hyalomma asiaticum</name>
    <name type="common">Tick</name>
    <dbReference type="NCBI Taxonomy" id="266040"/>
    <lineage>
        <taxon>Eukaryota</taxon>
        <taxon>Metazoa</taxon>
        <taxon>Ecdysozoa</taxon>
        <taxon>Arthropoda</taxon>
        <taxon>Chelicerata</taxon>
        <taxon>Arachnida</taxon>
        <taxon>Acari</taxon>
        <taxon>Parasitiformes</taxon>
        <taxon>Ixodida</taxon>
        <taxon>Ixodoidea</taxon>
        <taxon>Ixodidae</taxon>
        <taxon>Hyalomminae</taxon>
        <taxon>Hyalomma</taxon>
    </lineage>
</organism>
<comment type="caution">
    <text evidence="1">The sequence shown here is derived from an EMBL/GenBank/DDBJ whole genome shotgun (WGS) entry which is preliminary data.</text>
</comment>
<dbReference type="Proteomes" id="UP000821845">
    <property type="component" value="Chromosome 9"/>
</dbReference>
<proteinExistence type="predicted"/>
<dbReference type="EMBL" id="CM023489">
    <property type="protein sequence ID" value="KAH6922824.1"/>
    <property type="molecule type" value="Genomic_DNA"/>
</dbReference>
<protein>
    <submittedName>
        <fullName evidence="1">Uncharacterized protein</fullName>
    </submittedName>
</protein>
<name>A0ACB7RQQ1_HYAAI</name>
<accession>A0ACB7RQQ1</accession>
<gene>
    <name evidence="1" type="ORF">HPB50_019412</name>
</gene>
<sequence>MRIAGPSSISNVDTESAQGVAGAGPLQSGAPGAARGSGTNETLRTDRAAEKQSDASPLSTGTRGAVPNDDHGPAGENEVSASVRVRLKDVGEREPTNAASAAAVADGTVAKVEDPKPSSVTDSAVEKNGGAQQPRLEAEEKASPILSASEPAEREMTSRSSVRHPVKYPLWSTSELRVRGYHRAIAVTRKQFFRTQVASSKKLQPSGIVILLLYVGIVITLVVLTIALFTKNFAQRAQTCATSECHEYAALLASSVDASVRPCNSFARFVCGRWDRGNVPDSGQNDVQRAAAAFRTCDDVLGGRADHLAAVKRALGDAGITWPRAPDRVDVPRTLLFSTLNLAWDAIVRLVPRCSGNATTLTMDPGRHFYRVAEKVTNPLSESEFKVYFNTLRKAFGAGGNEDDEASLAETAALDRIISLALASKYHHRTASPVPLDVPRGHSHRIAGNAARLRLGNNGTHLLTSWSTVQVAAQYANKELILNYYGGNGEVASVRYTAFCFSTAYLLSRGAPFRNYESETVSNDARRNADRVMLFVSNAYIRRLSKWAHFEEDITVVADWSATPSGAFNETRVTATDDGCQGNGGEFPDMTDSLMYNWRSSSRLIANIPDDFYEVVRAVNSLELSVPSPVSKTLRLLPMSFWFPLFDVRFASAVNYAGIGGQVGSALSWLLITAYASDSRSADVISNLSVCVDKYSSPAIQVDSALTQALTAGVLVDAYEYGTADRDSRVGAYSGTQLLFMAMCFFACAGRDAANEAAVCDLTMRQSSEFARVFKCAPGTPMNPKKRCDLP</sequence>
<keyword evidence="2" id="KW-1185">Reference proteome</keyword>
<evidence type="ECO:0000313" key="1">
    <source>
        <dbReference type="EMBL" id="KAH6922824.1"/>
    </source>
</evidence>
<reference evidence="1" key="1">
    <citation type="submission" date="2020-05" db="EMBL/GenBank/DDBJ databases">
        <title>Large-scale comparative analyses of tick genomes elucidate their genetic diversity and vector capacities.</title>
        <authorList>
            <person name="Jia N."/>
            <person name="Wang J."/>
            <person name="Shi W."/>
            <person name="Du L."/>
            <person name="Sun Y."/>
            <person name="Zhan W."/>
            <person name="Jiang J."/>
            <person name="Wang Q."/>
            <person name="Zhang B."/>
            <person name="Ji P."/>
            <person name="Sakyi L.B."/>
            <person name="Cui X."/>
            <person name="Yuan T."/>
            <person name="Jiang B."/>
            <person name="Yang W."/>
            <person name="Lam T.T.-Y."/>
            <person name="Chang Q."/>
            <person name="Ding S."/>
            <person name="Wang X."/>
            <person name="Zhu J."/>
            <person name="Ruan X."/>
            <person name="Zhao L."/>
            <person name="Wei J."/>
            <person name="Que T."/>
            <person name="Du C."/>
            <person name="Cheng J."/>
            <person name="Dai P."/>
            <person name="Han X."/>
            <person name="Huang E."/>
            <person name="Gao Y."/>
            <person name="Liu J."/>
            <person name="Shao H."/>
            <person name="Ye R."/>
            <person name="Li L."/>
            <person name="Wei W."/>
            <person name="Wang X."/>
            <person name="Wang C."/>
            <person name="Yang T."/>
            <person name="Huo Q."/>
            <person name="Li W."/>
            <person name="Guo W."/>
            <person name="Chen H."/>
            <person name="Zhou L."/>
            <person name="Ni X."/>
            <person name="Tian J."/>
            <person name="Zhou Y."/>
            <person name="Sheng Y."/>
            <person name="Liu T."/>
            <person name="Pan Y."/>
            <person name="Xia L."/>
            <person name="Li J."/>
            <person name="Zhao F."/>
            <person name="Cao W."/>
        </authorList>
    </citation>
    <scope>NUCLEOTIDE SEQUENCE</scope>
    <source>
        <strain evidence="1">Hyas-2018</strain>
    </source>
</reference>
<evidence type="ECO:0000313" key="2">
    <source>
        <dbReference type="Proteomes" id="UP000821845"/>
    </source>
</evidence>